<name>A0A1Y6KYB1_9GAMM</name>
<keyword evidence="7 16" id="KW-0548">Nucleotidyltransferase</keyword>
<keyword evidence="10" id="KW-0520">NAD</keyword>
<evidence type="ECO:0000256" key="3">
    <source>
        <dbReference type="ARBA" id="ARBA00009014"/>
    </source>
</evidence>
<dbReference type="InterPro" id="IPR005248">
    <property type="entry name" value="NadD/NMNAT"/>
</dbReference>
<evidence type="ECO:0000256" key="10">
    <source>
        <dbReference type="ARBA" id="ARBA00023027"/>
    </source>
</evidence>
<evidence type="ECO:0000256" key="1">
    <source>
        <dbReference type="ARBA" id="ARBA00002324"/>
    </source>
</evidence>
<keyword evidence="8" id="KW-0547">Nucleotide-binding</keyword>
<dbReference type="PANTHER" id="PTHR39321">
    <property type="entry name" value="NICOTINATE-NUCLEOTIDE ADENYLYLTRANSFERASE-RELATED"/>
    <property type="match status" value="1"/>
</dbReference>
<dbReference type="AlphaFoldDB" id="A0A1Y6KYB1"/>
<evidence type="ECO:0000256" key="9">
    <source>
        <dbReference type="ARBA" id="ARBA00022840"/>
    </source>
</evidence>
<sequence length="180" mass="20413">MKHTLAVFGSAFNPPSLGHRSVLERLGQFDKVLLLPSYQHAWGKVMLDYNARCDLVGAFISDIGQSNLELSTLEQQIAIDDNAVTTFAVLEELQLQYPDSNITFVIGPDNFLSFQRFYNADEILKRWQVMACPETLPIRSTLIRNALVNKSDISHYTTPTVASMLINDNRFKFNDEQQGR</sequence>
<evidence type="ECO:0000256" key="14">
    <source>
        <dbReference type="ARBA" id="ARBA00048721"/>
    </source>
</evidence>
<dbReference type="SUPFAM" id="SSF52374">
    <property type="entry name" value="Nucleotidylyl transferase"/>
    <property type="match status" value="1"/>
</dbReference>
<dbReference type="NCBIfam" id="NF006479">
    <property type="entry name" value="PRK08887.1"/>
    <property type="match status" value="1"/>
</dbReference>
<dbReference type="CDD" id="cd02165">
    <property type="entry name" value="NMNAT"/>
    <property type="match status" value="1"/>
</dbReference>
<evidence type="ECO:0000256" key="4">
    <source>
        <dbReference type="ARBA" id="ARBA00012389"/>
    </source>
</evidence>
<dbReference type="Proteomes" id="UP000196485">
    <property type="component" value="Unassembled WGS sequence"/>
</dbReference>
<dbReference type="GO" id="GO:0009435">
    <property type="term" value="P:NAD+ biosynthetic process"/>
    <property type="evidence" value="ECO:0007669"/>
    <property type="project" value="UniProtKB-UniPathway"/>
</dbReference>
<evidence type="ECO:0000256" key="2">
    <source>
        <dbReference type="ARBA" id="ARBA00005019"/>
    </source>
</evidence>
<keyword evidence="17" id="KW-1185">Reference proteome</keyword>
<gene>
    <name evidence="16" type="ORF">PAQU9191_01288</name>
</gene>
<protein>
    <recommendedName>
        <fullName evidence="4">nicotinate-nucleotide adenylyltransferase</fullName>
        <ecNumber evidence="4">2.7.7.18</ecNumber>
    </recommendedName>
    <alternativeName>
        <fullName evidence="13">Deamido-NAD(+) diphosphorylase</fullName>
    </alternativeName>
    <alternativeName>
        <fullName evidence="12">Deamido-NAD(+) pyrophosphorylase</fullName>
    </alternativeName>
    <alternativeName>
        <fullName evidence="11">Nicotinate mononucleotide adenylyltransferase</fullName>
    </alternativeName>
</protein>
<dbReference type="PANTHER" id="PTHR39321:SF3">
    <property type="entry name" value="PHOSPHOPANTETHEINE ADENYLYLTRANSFERASE"/>
    <property type="match status" value="1"/>
</dbReference>
<dbReference type="Pfam" id="PF01467">
    <property type="entry name" value="CTP_transf_like"/>
    <property type="match status" value="1"/>
</dbReference>
<feature type="domain" description="Cytidyltransferase-like" evidence="15">
    <location>
        <begin position="7"/>
        <end position="145"/>
    </location>
</feature>
<evidence type="ECO:0000256" key="7">
    <source>
        <dbReference type="ARBA" id="ARBA00022695"/>
    </source>
</evidence>
<comment type="function">
    <text evidence="1">Catalyzes the reversible adenylation of nicotinate mononucleotide (NaMN) to nicotinic acid adenine dinucleotide (NaAD).</text>
</comment>
<comment type="similarity">
    <text evidence="3">Belongs to the NadD family.</text>
</comment>
<comment type="pathway">
    <text evidence="2">Cofactor biosynthesis; NAD(+) biosynthesis; deamido-NAD(+) from nicotinate D-ribonucleotide: step 1/1.</text>
</comment>
<evidence type="ECO:0000259" key="15">
    <source>
        <dbReference type="Pfam" id="PF01467"/>
    </source>
</evidence>
<keyword evidence="5" id="KW-0662">Pyridine nucleotide biosynthesis</keyword>
<evidence type="ECO:0000256" key="13">
    <source>
        <dbReference type="ARBA" id="ARBA00033353"/>
    </source>
</evidence>
<evidence type="ECO:0000313" key="17">
    <source>
        <dbReference type="Proteomes" id="UP000196485"/>
    </source>
</evidence>
<keyword evidence="6 16" id="KW-0808">Transferase</keyword>
<dbReference type="GO" id="GO:0005524">
    <property type="term" value="F:ATP binding"/>
    <property type="evidence" value="ECO:0007669"/>
    <property type="project" value="UniProtKB-KW"/>
</dbReference>
<evidence type="ECO:0000256" key="12">
    <source>
        <dbReference type="ARBA" id="ARBA00033140"/>
    </source>
</evidence>
<dbReference type="GO" id="GO:0004515">
    <property type="term" value="F:nicotinate-nucleotide adenylyltransferase activity"/>
    <property type="evidence" value="ECO:0007669"/>
    <property type="project" value="UniProtKB-EC"/>
</dbReference>
<dbReference type="InterPro" id="IPR014729">
    <property type="entry name" value="Rossmann-like_a/b/a_fold"/>
</dbReference>
<dbReference type="RefSeq" id="WP_087820191.1">
    <property type="nucleotide sequence ID" value="NZ_FYAH01000002.1"/>
</dbReference>
<organism evidence="16 17">
    <name type="scientific">Photobacterium aquimaris</name>
    <dbReference type="NCBI Taxonomy" id="512643"/>
    <lineage>
        <taxon>Bacteria</taxon>
        <taxon>Pseudomonadati</taxon>
        <taxon>Pseudomonadota</taxon>
        <taxon>Gammaproteobacteria</taxon>
        <taxon>Vibrionales</taxon>
        <taxon>Vibrionaceae</taxon>
        <taxon>Photobacterium</taxon>
    </lineage>
</organism>
<evidence type="ECO:0000256" key="6">
    <source>
        <dbReference type="ARBA" id="ARBA00022679"/>
    </source>
</evidence>
<comment type="catalytic activity">
    <reaction evidence="14">
        <text>nicotinate beta-D-ribonucleotide + ATP + H(+) = deamido-NAD(+) + diphosphate</text>
        <dbReference type="Rhea" id="RHEA:22860"/>
        <dbReference type="ChEBI" id="CHEBI:15378"/>
        <dbReference type="ChEBI" id="CHEBI:30616"/>
        <dbReference type="ChEBI" id="CHEBI:33019"/>
        <dbReference type="ChEBI" id="CHEBI:57502"/>
        <dbReference type="ChEBI" id="CHEBI:58437"/>
        <dbReference type="EC" id="2.7.7.18"/>
    </reaction>
</comment>
<evidence type="ECO:0000313" key="16">
    <source>
        <dbReference type="EMBL" id="SMY16057.1"/>
    </source>
</evidence>
<dbReference type="InterPro" id="IPR004821">
    <property type="entry name" value="Cyt_trans-like"/>
</dbReference>
<dbReference type="UniPathway" id="UPA00253">
    <property type="reaction ID" value="UER00332"/>
</dbReference>
<proteinExistence type="inferred from homology"/>
<dbReference type="EC" id="2.7.7.18" evidence="4"/>
<accession>A0A1Y6KYB1</accession>
<reference evidence="17" key="1">
    <citation type="submission" date="2017-06" db="EMBL/GenBank/DDBJ databases">
        <authorList>
            <person name="Rodrigo-Torres L."/>
            <person name="Arahal R. D."/>
            <person name="Lucena T."/>
        </authorList>
    </citation>
    <scope>NUCLEOTIDE SEQUENCE [LARGE SCALE GENOMIC DNA]</scope>
    <source>
        <strain evidence="17">type strain: CECT 9192</strain>
    </source>
</reference>
<dbReference type="Gene3D" id="3.40.50.620">
    <property type="entry name" value="HUPs"/>
    <property type="match status" value="1"/>
</dbReference>
<dbReference type="EMBL" id="FYAH01000002">
    <property type="protein sequence ID" value="SMY16057.1"/>
    <property type="molecule type" value="Genomic_DNA"/>
</dbReference>
<evidence type="ECO:0000256" key="8">
    <source>
        <dbReference type="ARBA" id="ARBA00022741"/>
    </source>
</evidence>
<evidence type="ECO:0000256" key="5">
    <source>
        <dbReference type="ARBA" id="ARBA00022642"/>
    </source>
</evidence>
<keyword evidence="9" id="KW-0067">ATP-binding</keyword>
<evidence type="ECO:0000256" key="11">
    <source>
        <dbReference type="ARBA" id="ARBA00031253"/>
    </source>
</evidence>